<dbReference type="PANTHER" id="PTHR30405:SF21">
    <property type="entry name" value="TRANSPOSASE-RELATED"/>
    <property type="match status" value="1"/>
</dbReference>
<organism evidence="3 4">
    <name type="scientific">Saccharolobus shibatae</name>
    <dbReference type="NCBI Taxonomy" id="2286"/>
    <lineage>
        <taxon>Archaea</taxon>
        <taxon>Thermoproteota</taxon>
        <taxon>Thermoprotei</taxon>
        <taxon>Sulfolobales</taxon>
        <taxon>Sulfolobaceae</taxon>
        <taxon>Saccharolobus</taxon>
    </lineage>
</organism>
<evidence type="ECO:0000256" key="1">
    <source>
        <dbReference type="ARBA" id="ARBA00023125"/>
    </source>
</evidence>
<dbReference type="Pfam" id="PF07282">
    <property type="entry name" value="Cas12f1-like_TNB"/>
    <property type="match status" value="1"/>
</dbReference>
<dbReference type="NCBIfam" id="NF040570">
    <property type="entry name" value="guided_TnpB"/>
    <property type="match status" value="1"/>
</dbReference>
<proteinExistence type="predicted"/>
<dbReference type="EMBL" id="CP077715">
    <property type="protein sequence ID" value="QXJ31318.1"/>
    <property type="molecule type" value="Genomic_DNA"/>
</dbReference>
<feature type="domain" description="Cas12f1-like TNB" evidence="2">
    <location>
        <begin position="321"/>
        <end position="384"/>
    </location>
</feature>
<evidence type="ECO:0000313" key="4">
    <source>
        <dbReference type="Proteomes" id="UP000693941"/>
    </source>
</evidence>
<dbReference type="InterPro" id="IPR051399">
    <property type="entry name" value="RNA-guided_DNA_endo/Transpos"/>
</dbReference>
<dbReference type="Proteomes" id="UP000693941">
    <property type="component" value="Chromosome"/>
</dbReference>
<dbReference type="NCBIfam" id="TIGR01766">
    <property type="entry name" value="IS200/IS605 family accessory protein TnpB-like domain"/>
    <property type="match status" value="1"/>
</dbReference>
<reference evidence="3" key="1">
    <citation type="journal article" date="2021" name="Environ. Microbiol.">
        <title>New insights into the diversity and evolution of the archaeal mobilome from three complete genomes of Saccharolobus shibatae.</title>
        <authorList>
            <person name="Medvedeva S."/>
            <person name="Brandt D."/>
            <person name="Cvirkaite-Krupovic V."/>
            <person name="Liu Y."/>
            <person name="Severinov K."/>
            <person name="Ishino S."/>
            <person name="Ishino Y."/>
            <person name="Prangishvili D."/>
            <person name="Kalinowski J."/>
            <person name="Krupovic M."/>
        </authorList>
    </citation>
    <scope>NUCLEOTIDE SEQUENCE</scope>
    <source>
        <strain evidence="3">BEU9</strain>
    </source>
</reference>
<dbReference type="AlphaFoldDB" id="A0A8F5GVN4"/>
<keyword evidence="1" id="KW-0238">DNA-binding</keyword>
<dbReference type="GO" id="GO:0003677">
    <property type="term" value="F:DNA binding"/>
    <property type="evidence" value="ECO:0007669"/>
    <property type="project" value="UniProtKB-KW"/>
</dbReference>
<gene>
    <name evidence="3" type="ORF">J5U21_00968</name>
</gene>
<accession>A0A8F5GVN4</accession>
<protein>
    <submittedName>
        <fullName evidence="3">Transposase</fullName>
    </submittedName>
</protein>
<name>A0A8F5GVN4_9CREN</name>
<evidence type="ECO:0000259" key="2">
    <source>
        <dbReference type="Pfam" id="PF07282"/>
    </source>
</evidence>
<dbReference type="PANTHER" id="PTHR30405">
    <property type="entry name" value="TRANSPOSASE"/>
    <property type="match status" value="1"/>
</dbReference>
<evidence type="ECO:0000313" key="3">
    <source>
        <dbReference type="EMBL" id="QXJ31318.1"/>
    </source>
</evidence>
<sequence length="405" mass="47107">MGRKASPTRWIAPLYLNTSFSNEYSMARKGKPIRATVSMKIGLSDSLLALVNNYVKALRSVLFWLKENVKNPKEKGVLGIVHEELYYKLRSEFNLPSKIAEDCYRDALSIYKSWNNNPKKGRFPRVYKPTVWLTLEASYNLDLDMMTVRIAGVGELPVLGYPRNLRGYLNWKMKEARLVIKDGRAFLKVTFEKEEQKVEPKSSVAVDVNMNEVVVGKDGTHYVRIPTRLEEVHHWKSLAEGLQKKYPKRWGSKRIIHKIHSFHQKARNIMEDFARKVGKWVVETAGLLGANVIKLEKLTNMIKDVNELPKEYRDKLYLMQYRRVQYWIEWQAKKHGLIVEYVNPQYSSVSCPKCGEKMREVSHRWFKCSCGYENDRDVIAIMNLNGRGSLTLSTAPQMRDVRANR</sequence>
<dbReference type="InterPro" id="IPR010095">
    <property type="entry name" value="Cas12f1-like_TNB"/>
</dbReference>